<dbReference type="AlphaFoldDB" id="A0A9D1LU84"/>
<evidence type="ECO:0000256" key="7">
    <source>
        <dbReference type="PIRSR" id="PIRSR038994-2"/>
    </source>
</evidence>
<evidence type="ECO:0000313" key="11">
    <source>
        <dbReference type="Proteomes" id="UP000824111"/>
    </source>
</evidence>
<dbReference type="SUPFAM" id="SSF51556">
    <property type="entry name" value="Metallo-dependent hydrolases"/>
    <property type="match status" value="1"/>
</dbReference>
<keyword evidence="3 5" id="KW-0378">Hydrolase</keyword>
<dbReference type="InterPro" id="IPR011059">
    <property type="entry name" value="Metal-dep_hydrolase_composite"/>
</dbReference>
<feature type="binding site" evidence="7">
    <location>
        <begin position="192"/>
        <end position="193"/>
    </location>
    <ligand>
        <name>substrate</name>
    </ligand>
</feature>
<dbReference type="NCBIfam" id="TIGR00221">
    <property type="entry name" value="nagA"/>
    <property type="match status" value="1"/>
</dbReference>
<dbReference type="PIRSF" id="PIRSF038994">
    <property type="entry name" value="NagA"/>
    <property type="match status" value="1"/>
</dbReference>
<keyword evidence="4 5" id="KW-0119">Carbohydrate metabolism</keyword>
<evidence type="ECO:0000256" key="3">
    <source>
        <dbReference type="ARBA" id="ARBA00022801"/>
    </source>
</evidence>
<dbReference type="Gene3D" id="2.30.40.10">
    <property type="entry name" value="Urease, subunit C, domain 1"/>
    <property type="match status" value="1"/>
</dbReference>
<comment type="cofactor">
    <cofactor evidence="8">
        <name>a divalent metal cation</name>
        <dbReference type="ChEBI" id="CHEBI:60240"/>
    </cofactor>
    <text evidence="8">Binds 1 divalent metal cation per subunit.</text>
</comment>
<feature type="domain" description="Amidohydrolase-related" evidence="9">
    <location>
        <begin position="39"/>
        <end position="345"/>
    </location>
</feature>
<dbReference type="Pfam" id="PF01979">
    <property type="entry name" value="Amidohydro_1"/>
    <property type="match status" value="1"/>
</dbReference>
<evidence type="ECO:0000256" key="1">
    <source>
        <dbReference type="ARBA" id="ARBA00010716"/>
    </source>
</evidence>
<comment type="caution">
    <text evidence="10">The sequence shown here is derived from an EMBL/GenBank/DDBJ whole genome shotgun (WGS) entry which is preliminary data.</text>
</comment>
<evidence type="ECO:0000256" key="2">
    <source>
        <dbReference type="ARBA" id="ARBA00022723"/>
    </source>
</evidence>
<keyword evidence="2 8" id="KW-0479">Metal-binding</keyword>
<dbReference type="Proteomes" id="UP000824111">
    <property type="component" value="Unassembled WGS sequence"/>
</dbReference>
<sequence length="352" mass="37725">MILKNAAVDGAITDITIEAGKITQVGRVPEPGVDLKGKTVIPGCIDIHAHGCAGFDTMDGQFSEMCAFLAEHGTTSWLPTTMTQPIEAVERVLQADTACPGTQILGFHMEGPYISKQYKGAHNEQYIKGLDLEEFRQLENVRIVTLAPELDGAVDFIKNCGALVSVGHTAADYDITVRAIEAGASCLTHTCNAMPPLHHREPAVIGAAIDKGLYAEVICDGIHIHKAMITALYRIFGEQRLIFISDSMRATGLPDGAYEFGGMRVNVKDAVARTESGAIAGSTATLWQCVKKAVEFGIPFQSAVRMATQTPAEYLGIPKGRIVPGYDADLLVLDGMEIEAVMIAGAFFKDAD</sequence>
<feature type="binding site" evidence="7">
    <location>
        <position position="223"/>
    </location>
    <ligand>
        <name>substrate</name>
    </ligand>
</feature>
<dbReference type="InterPro" id="IPR032466">
    <property type="entry name" value="Metal_Hydrolase"/>
</dbReference>
<dbReference type="CDD" id="cd00854">
    <property type="entry name" value="NagA"/>
    <property type="match status" value="1"/>
</dbReference>
<dbReference type="InterPro" id="IPR003764">
    <property type="entry name" value="GlcNAc_6-P_deAcase"/>
</dbReference>
<evidence type="ECO:0000259" key="9">
    <source>
        <dbReference type="Pfam" id="PF01979"/>
    </source>
</evidence>
<feature type="binding site" evidence="7">
    <location>
        <position position="200"/>
    </location>
    <ligand>
        <name>substrate</name>
    </ligand>
</feature>
<evidence type="ECO:0000256" key="8">
    <source>
        <dbReference type="PIRSR" id="PIRSR038994-3"/>
    </source>
</evidence>
<feature type="binding site" evidence="8">
    <location>
        <position position="110"/>
    </location>
    <ligand>
        <name>Zn(2+)</name>
        <dbReference type="ChEBI" id="CHEBI:29105"/>
    </ligand>
</feature>
<dbReference type="EC" id="3.5.1.25" evidence="10"/>
<evidence type="ECO:0000256" key="6">
    <source>
        <dbReference type="PIRSR" id="PIRSR038994-1"/>
    </source>
</evidence>
<comment type="similarity">
    <text evidence="1 5">Belongs to the metallo-dependent hydrolases superfamily. NagA family.</text>
</comment>
<dbReference type="SUPFAM" id="SSF51338">
    <property type="entry name" value="Composite domain of metallo-dependent hydrolases"/>
    <property type="match status" value="1"/>
</dbReference>
<gene>
    <name evidence="10" type="primary">nagA</name>
    <name evidence="10" type="ORF">IAB04_02390</name>
</gene>
<dbReference type="Gene3D" id="3.20.20.140">
    <property type="entry name" value="Metal-dependent hydrolases"/>
    <property type="match status" value="1"/>
</dbReference>
<dbReference type="InterPro" id="IPR006680">
    <property type="entry name" value="Amidohydro-rel"/>
</dbReference>
<reference evidence="10" key="1">
    <citation type="submission" date="2020-10" db="EMBL/GenBank/DDBJ databases">
        <authorList>
            <person name="Gilroy R."/>
        </authorList>
    </citation>
    <scope>NUCLEOTIDE SEQUENCE</scope>
    <source>
        <strain evidence="10">ChiSjej4B22-9803</strain>
    </source>
</reference>
<dbReference type="PANTHER" id="PTHR11113:SF14">
    <property type="entry name" value="N-ACETYLGLUCOSAMINE-6-PHOSPHATE DEACETYLASE"/>
    <property type="match status" value="1"/>
</dbReference>
<feature type="binding site" evidence="8">
    <location>
        <position position="168"/>
    </location>
    <ligand>
        <name>Zn(2+)</name>
        <dbReference type="ChEBI" id="CHEBI:29105"/>
    </ligand>
</feature>
<evidence type="ECO:0000256" key="4">
    <source>
        <dbReference type="ARBA" id="ARBA00023277"/>
    </source>
</evidence>
<dbReference type="PANTHER" id="PTHR11113">
    <property type="entry name" value="N-ACETYLGLUCOSAMINE-6-PHOSPHATE DEACETYLASE"/>
    <property type="match status" value="1"/>
</dbReference>
<dbReference type="GO" id="GO:0008448">
    <property type="term" value="F:N-acetylglucosamine-6-phosphate deacetylase activity"/>
    <property type="evidence" value="ECO:0007669"/>
    <property type="project" value="UniProtKB-EC"/>
</dbReference>
<feature type="binding site" evidence="7">
    <location>
        <begin position="279"/>
        <end position="281"/>
    </location>
    <ligand>
        <name>substrate</name>
    </ligand>
</feature>
<dbReference type="GO" id="GO:0046872">
    <property type="term" value="F:metal ion binding"/>
    <property type="evidence" value="ECO:0007669"/>
    <property type="project" value="UniProtKB-KW"/>
</dbReference>
<feature type="binding site" evidence="7">
    <location>
        <position position="121"/>
    </location>
    <ligand>
        <name>substrate</name>
    </ligand>
</feature>
<evidence type="ECO:0000256" key="5">
    <source>
        <dbReference type="PIRNR" id="PIRNR038994"/>
    </source>
</evidence>
<evidence type="ECO:0000313" key="10">
    <source>
        <dbReference type="EMBL" id="HIU48193.1"/>
    </source>
</evidence>
<reference evidence="10" key="2">
    <citation type="journal article" date="2021" name="PeerJ">
        <title>Extensive microbial diversity within the chicken gut microbiome revealed by metagenomics and culture.</title>
        <authorList>
            <person name="Gilroy R."/>
            <person name="Ravi A."/>
            <person name="Getino M."/>
            <person name="Pursley I."/>
            <person name="Horton D.L."/>
            <person name="Alikhan N.F."/>
            <person name="Baker D."/>
            <person name="Gharbi K."/>
            <person name="Hall N."/>
            <person name="Watson M."/>
            <person name="Adriaenssens E.M."/>
            <person name="Foster-Nyarko E."/>
            <person name="Jarju S."/>
            <person name="Secka A."/>
            <person name="Antonio M."/>
            <person name="Oren A."/>
            <person name="Chaudhuri R.R."/>
            <person name="La Ragione R."/>
            <person name="Hildebrand F."/>
            <person name="Pallen M.J."/>
        </authorList>
    </citation>
    <scope>NUCLEOTIDE SEQUENCE</scope>
    <source>
        <strain evidence="10">ChiSjej4B22-9803</strain>
    </source>
</reference>
<name>A0A9D1LU84_9FIRM</name>
<proteinExistence type="inferred from homology"/>
<protein>
    <submittedName>
        <fullName evidence="10">N-acetylglucosamine-6-phosphate deacetylase</fullName>
        <ecNumber evidence="10">3.5.1.25</ecNumber>
    </submittedName>
</protein>
<dbReference type="GO" id="GO:0006046">
    <property type="term" value="P:N-acetylglucosamine catabolic process"/>
    <property type="evidence" value="ECO:0007669"/>
    <property type="project" value="TreeGrafter"/>
</dbReference>
<organism evidence="10 11">
    <name type="scientific">Candidatus Avimonoglobus intestinipullorum</name>
    <dbReference type="NCBI Taxonomy" id="2840699"/>
    <lineage>
        <taxon>Bacteria</taxon>
        <taxon>Bacillati</taxon>
        <taxon>Bacillota</taxon>
        <taxon>Clostridia</taxon>
        <taxon>Eubacteriales</taxon>
        <taxon>Candidatus Avimonoglobus</taxon>
    </lineage>
</organism>
<feature type="binding site" evidence="8">
    <location>
        <position position="189"/>
    </location>
    <ligand>
        <name>Zn(2+)</name>
        <dbReference type="ChEBI" id="CHEBI:29105"/>
    </ligand>
</feature>
<feature type="active site" description="Proton donor/acceptor" evidence="6">
    <location>
        <position position="246"/>
    </location>
</feature>
<accession>A0A9D1LU84</accession>
<dbReference type="EMBL" id="DVND01000060">
    <property type="protein sequence ID" value="HIU48193.1"/>
    <property type="molecule type" value="Genomic_DNA"/>
</dbReference>